<dbReference type="AlphaFoldDB" id="A0A178UGP5"/>
<gene>
    <name evidence="8" type="ordered locus">AXX17_At5g43540</name>
</gene>
<accession>A0A178UGP5</accession>
<dbReference type="PANTHER" id="PTHR31791">
    <property type="entry name" value="FRIGIDA-LIKE PROTEIN 3-RELATED"/>
    <property type="match status" value="1"/>
</dbReference>
<feature type="coiled-coil region" evidence="6">
    <location>
        <begin position="41"/>
        <end position="177"/>
    </location>
</feature>
<dbReference type="Proteomes" id="UP000078284">
    <property type="component" value="Chromosome 5"/>
</dbReference>
<keyword evidence="6" id="KW-0175">Coiled coil</keyword>
<dbReference type="ExpressionAtlas" id="A0A178UGP5">
    <property type="expression patterns" value="baseline and differential"/>
</dbReference>
<evidence type="ECO:0000256" key="5">
    <source>
        <dbReference type="RuleBase" id="RU364012"/>
    </source>
</evidence>
<comment type="caution">
    <text evidence="8">The sequence shown here is derived from an EMBL/GenBank/DDBJ whole genome shotgun (WGS) entry which is preliminary data.</text>
</comment>
<evidence type="ECO:0000256" key="3">
    <source>
        <dbReference type="ARBA" id="ARBA00022782"/>
    </source>
</evidence>
<name>A0A178UGP5_ARATH</name>
<keyword evidence="3 5" id="KW-0221">Differentiation</keyword>
<dbReference type="PANTHER" id="PTHR31791:SF78">
    <property type="entry name" value="FRIGIDA-LIKE PROTEIN"/>
    <property type="match status" value="1"/>
</dbReference>
<evidence type="ECO:0000256" key="7">
    <source>
        <dbReference type="SAM" id="MobiDB-lite"/>
    </source>
</evidence>
<comment type="similarity">
    <text evidence="1 5">Belongs to the Frigida family.</text>
</comment>
<dbReference type="EMBL" id="LUHQ01000005">
    <property type="protein sequence ID" value="OAO92800.1"/>
    <property type="molecule type" value="Genomic_DNA"/>
</dbReference>
<sequence>MEKTCVEDELTLTVTRLNSESKRRKICKSLEKYKADSAGILRSVQDHLDMLETDIEKKSREVETKENKLQVLSLKLGKVQKQIKAAEIESGDKEKELNLLRNQIKSEENHIEKQTDALEAKKREIKAAEIEAGDKRKELDLLRNQIKSEETTLIELKKSVQNTQRELELKKKELRTTSSVFVKHEQQPVAAEAEQAKRNPRGYVLNLVEGEIMDVHRKKESGLGELLLKNLVLFFEELAEIKRWDQSQLQLKATQVATLWKRLINIEAPRSSLEALAFLLFIVAYELKSLINEEETALLVTSVSNYKQGPKLFHSLGLKLKIPDYVIGLINNRHYIPAARLVSLFDLKDFSAQNLLMKAVIDLKRSALEKADNKDVGRLKAIVELAADYKLDIDISADLIAKLMFHKENPTPPELHCSVEAPSPSANGGSSGSRVGLQVPKRETKAFVNPSTNGRF</sequence>
<dbReference type="InterPro" id="IPR012474">
    <property type="entry name" value="Frigida"/>
</dbReference>
<evidence type="ECO:0000256" key="2">
    <source>
        <dbReference type="ARBA" id="ARBA00022473"/>
    </source>
</evidence>
<keyword evidence="2 5" id="KW-0217">Developmental protein</keyword>
<dbReference type="GO" id="GO:0009908">
    <property type="term" value="P:flower development"/>
    <property type="evidence" value="ECO:0007669"/>
    <property type="project" value="UniProtKB-KW"/>
</dbReference>
<evidence type="ECO:0000256" key="6">
    <source>
        <dbReference type="SAM" id="Coils"/>
    </source>
</evidence>
<evidence type="ECO:0000256" key="1">
    <source>
        <dbReference type="ARBA" id="ARBA00008956"/>
    </source>
</evidence>
<evidence type="ECO:0000313" key="9">
    <source>
        <dbReference type="Proteomes" id="UP000078284"/>
    </source>
</evidence>
<reference evidence="9" key="1">
    <citation type="journal article" date="2016" name="Proc. Natl. Acad. Sci. U.S.A.">
        <title>Chromosome-level assembly of Arabidopsis thaliana Ler reveals the extent of translocation and inversion polymorphisms.</title>
        <authorList>
            <person name="Zapata L."/>
            <person name="Ding J."/>
            <person name="Willing E.M."/>
            <person name="Hartwig B."/>
            <person name="Bezdan D."/>
            <person name="Jiao W.B."/>
            <person name="Patel V."/>
            <person name="Velikkakam James G."/>
            <person name="Koornneef M."/>
            <person name="Ossowski S."/>
            <person name="Schneeberger K."/>
        </authorList>
    </citation>
    <scope>NUCLEOTIDE SEQUENCE [LARGE SCALE GENOMIC DNA]</scope>
    <source>
        <strain evidence="9">cv. Landsberg erecta</strain>
    </source>
</reference>
<protein>
    <recommendedName>
        <fullName evidence="5">FRIGIDA-like protein</fullName>
    </recommendedName>
</protein>
<dbReference type="Gene3D" id="1.10.287.1490">
    <property type="match status" value="1"/>
</dbReference>
<organism evidence="8 9">
    <name type="scientific">Arabidopsis thaliana</name>
    <name type="common">Mouse-ear cress</name>
    <dbReference type="NCBI Taxonomy" id="3702"/>
    <lineage>
        <taxon>Eukaryota</taxon>
        <taxon>Viridiplantae</taxon>
        <taxon>Streptophyta</taxon>
        <taxon>Embryophyta</taxon>
        <taxon>Tracheophyta</taxon>
        <taxon>Spermatophyta</taxon>
        <taxon>Magnoliopsida</taxon>
        <taxon>eudicotyledons</taxon>
        <taxon>Gunneridae</taxon>
        <taxon>Pentapetalae</taxon>
        <taxon>rosids</taxon>
        <taxon>malvids</taxon>
        <taxon>Brassicales</taxon>
        <taxon>Brassicaceae</taxon>
        <taxon>Camelineae</taxon>
        <taxon>Arabidopsis</taxon>
    </lineage>
</organism>
<feature type="region of interest" description="Disordered" evidence="7">
    <location>
        <begin position="414"/>
        <end position="456"/>
    </location>
</feature>
<dbReference type="GO" id="GO:0030154">
    <property type="term" value="P:cell differentiation"/>
    <property type="evidence" value="ECO:0007669"/>
    <property type="project" value="UniProtKB-KW"/>
</dbReference>
<evidence type="ECO:0000313" key="8">
    <source>
        <dbReference type="EMBL" id="OAO92800.1"/>
    </source>
</evidence>
<dbReference type="Pfam" id="PF07899">
    <property type="entry name" value="Frigida"/>
    <property type="match status" value="1"/>
</dbReference>
<evidence type="ECO:0000256" key="4">
    <source>
        <dbReference type="ARBA" id="ARBA00023089"/>
    </source>
</evidence>
<keyword evidence="4 5" id="KW-0287">Flowering</keyword>
<proteinExistence type="inferred from homology"/>
<dbReference type="SUPFAM" id="SSF57997">
    <property type="entry name" value="Tropomyosin"/>
    <property type="match status" value="1"/>
</dbReference>